<dbReference type="SUPFAM" id="SSF55464">
    <property type="entry name" value="Origin of replication-binding domain, RBD-like"/>
    <property type="match status" value="1"/>
</dbReference>
<keyword evidence="3" id="KW-0614">Plasmid</keyword>
<organism evidence="3 4">
    <name type="scientific">Beijerinckia indica subsp. indica (strain ATCC 9039 / DSM 1715 / NCIMB 8712)</name>
    <dbReference type="NCBI Taxonomy" id="395963"/>
    <lineage>
        <taxon>Bacteria</taxon>
        <taxon>Pseudomonadati</taxon>
        <taxon>Pseudomonadota</taxon>
        <taxon>Alphaproteobacteria</taxon>
        <taxon>Hyphomicrobiales</taxon>
        <taxon>Beijerinckiaceae</taxon>
        <taxon>Beijerinckia</taxon>
    </lineage>
</organism>
<dbReference type="NCBIfam" id="NF041492">
    <property type="entry name" value="MobF"/>
    <property type="match status" value="1"/>
</dbReference>
<feature type="region of interest" description="Disordered" evidence="1">
    <location>
        <begin position="1040"/>
        <end position="1068"/>
    </location>
</feature>
<geneLocation type="plasmid" evidence="3 4">
    <name>pBIND01</name>
</geneLocation>
<dbReference type="EMBL" id="CP001017">
    <property type="protein sequence ID" value="ACB97244.1"/>
    <property type="molecule type" value="Genomic_DNA"/>
</dbReference>
<proteinExistence type="predicted"/>
<dbReference type="KEGG" id="bid:Bind_3692"/>
<evidence type="ECO:0000313" key="4">
    <source>
        <dbReference type="Proteomes" id="UP000001695"/>
    </source>
</evidence>
<dbReference type="Pfam" id="PF08751">
    <property type="entry name" value="TrwC"/>
    <property type="match status" value="1"/>
</dbReference>
<dbReference type="InterPro" id="IPR014862">
    <property type="entry name" value="TrwC"/>
</dbReference>
<gene>
    <name evidence="3" type="ordered locus">Bind_3692</name>
</gene>
<evidence type="ECO:0000259" key="2">
    <source>
        <dbReference type="SMART" id="SM00382"/>
    </source>
</evidence>
<dbReference type="AlphaFoldDB" id="B2IL44"/>
<evidence type="ECO:0000256" key="1">
    <source>
        <dbReference type="SAM" id="MobiDB-lite"/>
    </source>
</evidence>
<dbReference type="InterPro" id="IPR027417">
    <property type="entry name" value="P-loop_NTPase"/>
</dbReference>
<feature type="domain" description="AAA+ ATPase" evidence="2">
    <location>
        <begin position="507"/>
        <end position="781"/>
    </location>
</feature>
<dbReference type="Gene3D" id="3.40.50.300">
    <property type="entry name" value="P-loop containing nucleotide triphosphate hydrolases"/>
    <property type="match status" value="1"/>
</dbReference>
<keyword evidence="4" id="KW-1185">Reference proteome</keyword>
<sequence length="1068" mass="116482">MMNFRKISADSQGVVLRTYFTEGKTAPIHDPTKHPEKQLEPGSRLTSYYTGRDSRATWRPDITPAFAKAAGIDPSQMPTSEALDRLFEGKRGDNGERWSQHERTLSGFDFTFSPHKSVTIAAEFAVTPAESAAIWNAIDRANDAAMRYAAGRLGFARRGKGGEEGVDPGDVGWVSFRHHVARPTVELQDGKSGATYLVEAKTAGDPQAHIHNFLMNMVVTADGRVGSLNTKELTSDLTHELGGYFQARLADELRRLGAEIGYDKKDEAVVLEAIPQKAVDTFSKRRQQVLRSAKAFAKSQGLDWDELSIERKQTILNESSVVSRYAKQDGKGEKEAWKAQAEAIGWRHETVLNGVRHEALTDAERYDKAYDFAAKRLAEDFKTAAVLNHDRLRVHAVRGLIGAGIAHGRDDIDKVVTLLEQRGLTLQGEHVALITSRMEDKVRITNTAQIRIETELANKARAVARDKDGALSAQTVKAAINASGLDFTTEPEHGAAQRAAIHALGEGGRLTLLTGVAGSGKTTLLQPLVAAWKADTRYDAGGREVIGVATAWRQADALKDAGIDKTVALQPFLQSLGVEGQPDTTTLANAGIEKTAGVEALLQAIDKGTVKPTHNTVIVIDEVSQIGPRAMLKLLEVQAETGMTIKALGDREQAQSIEAGDTIEILKRVLPKEALPALLTTVRQRTRRDRDIANLFREGKAGEALGMKIEDGTARLLGGDQDQVIGQIADLYMQRRDILRAEDPKKSITVSALTNQDAADISQAIRERLKARGEIGADEKLYKAIDQRGETYDLRIATGDKLRLYRRTWATIDGKGGSIGDNGDIVEVVGRSADGFTFKDKKGRIGSVEMRRLIDPKTQRLMLGYGHALTIDAAQGLTSEEHINALPRGSAGISSFKGYVAESRSRGATWTLVSGAAVHEAEKRSRALGDASPVTTEDIWKRIAADMATKNYKPLATDLIGTLRRHREQAVETLLTLGLKAEGKEGKSKELGRDLRQLIRAKVVQEQVDPEVAALNAAIKENGKRLDALSKRAASFLEEMQAETQEQQRKLAEARQRNEASPSPAAGK</sequence>
<name>B2IL44_BEII9</name>
<dbReference type="SMART" id="SM00382">
    <property type="entry name" value="AAA"/>
    <property type="match status" value="1"/>
</dbReference>
<evidence type="ECO:0000313" key="3">
    <source>
        <dbReference type="EMBL" id="ACB97244.1"/>
    </source>
</evidence>
<dbReference type="RefSeq" id="WP_012382857.1">
    <property type="nucleotide sequence ID" value="NC_010580.1"/>
</dbReference>
<dbReference type="OrthoDB" id="1826980at2"/>
<accession>B2IL44</accession>
<dbReference type="Pfam" id="PF13604">
    <property type="entry name" value="AAA_30"/>
    <property type="match status" value="1"/>
</dbReference>
<dbReference type="SUPFAM" id="SSF52540">
    <property type="entry name" value="P-loop containing nucleoside triphosphate hydrolases"/>
    <property type="match status" value="2"/>
</dbReference>
<reference evidence="3 4" key="1">
    <citation type="submission" date="2008-03" db="EMBL/GenBank/DDBJ databases">
        <title>Complete sequence of plasmid1 of Beijerinckia indica subsp. indica ATCC 9039.</title>
        <authorList>
            <consortium name="US DOE Joint Genome Institute"/>
            <person name="Copeland A."/>
            <person name="Lucas S."/>
            <person name="Lapidus A."/>
            <person name="Glavina del Rio T."/>
            <person name="Dalin E."/>
            <person name="Tice H."/>
            <person name="Bruce D."/>
            <person name="Goodwin L."/>
            <person name="Pitluck S."/>
            <person name="LaButti K."/>
            <person name="Schmutz J."/>
            <person name="Larimer F."/>
            <person name="Land M."/>
            <person name="Hauser L."/>
            <person name="Kyrpides N."/>
            <person name="Mikhailova N."/>
            <person name="Dunfield P.F."/>
            <person name="Dedysh S.N."/>
            <person name="Liesack W."/>
            <person name="Saw J.H."/>
            <person name="Alam M."/>
            <person name="Chen Y."/>
            <person name="Murrell J.C."/>
            <person name="Richardson P."/>
        </authorList>
    </citation>
    <scope>NUCLEOTIDE SEQUENCE [LARGE SCALE GENOMIC DNA]</scope>
    <source>
        <strain evidence="4">ATCC 9039 / DSM 1715 / NCIMB 8712</strain>
        <plasmid evidence="3 4">pBIND01</plasmid>
    </source>
</reference>
<dbReference type="InterPro" id="IPR003593">
    <property type="entry name" value="AAA+_ATPase"/>
</dbReference>
<protein>
    <submittedName>
        <fullName evidence="3">TrwC relaxase</fullName>
    </submittedName>
</protein>
<dbReference type="HOGENOM" id="CLU_010360_0_0_5"/>
<dbReference type="Proteomes" id="UP000001695">
    <property type="component" value="Plasmid pBIND01"/>
</dbReference>
<feature type="compositionally biased region" description="Basic and acidic residues" evidence="1">
    <location>
        <begin position="1046"/>
        <end position="1058"/>
    </location>
</feature>